<organism evidence="1 2">
    <name type="scientific">Ceratopteris richardii</name>
    <name type="common">Triangle waterfern</name>
    <dbReference type="NCBI Taxonomy" id="49495"/>
    <lineage>
        <taxon>Eukaryota</taxon>
        <taxon>Viridiplantae</taxon>
        <taxon>Streptophyta</taxon>
        <taxon>Embryophyta</taxon>
        <taxon>Tracheophyta</taxon>
        <taxon>Polypodiopsida</taxon>
        <taxon>Polypodiidae</taxon>
        <taxon>Polypodiales</taxon>
        <taxon>Pteridineae</taxon>
        <taxon>Pteridaceae</taxon>
        <taxon>Parkerioideae</taxon>
        <taxon>Ceratopteris</taxon>
    </lineage>
</organism>
<evidence type="ECO:0000313" key="1">
    <source>
        <dbReference type="EMBL" id="KAH7351719.1"/>
    </source>
</evidence>
<comment type="caution">
    <text evidence="1">The sequence shown here is derived from an EMBL/GenBank/DDBJ whole genome shotgun (WGS) entry which is preliminary data.</text>
</comment>
<reference evidence="1" key="1">
    <citation type="submission" date="2021-08" db="EMBL/GenBank/DDBJ databases">
        <title>WGS assembly of Ceratopteris richardii.</title>
        <authorList>
            <person name="Marchant D.B."/>
            <person name="Chen G."/>
            <person name="Jenkins J."/>
            <person name="Shu S."/>
            <person name="Leebens-Mack J."/>
            <person name="Grimwood J."/>
            <person name="Schmutz J."/>
            <person name="Soltis P."/>
            <person name="Soltis D."/>
            <person name="Chen Z.-H."/>
        </authorList>
    </citation>
    <scope>NUCLEOTIDE SEQUENCE</scope>
    <source>
        <strain evidence="1">Whitten #5841</strain>
        <tissue evidence="1">Leaf</tissue>
    </source>
</reference>
<dbReference type="EMBL" id="CM035424">
    <property type="protein sequence ID" value="KAH7351719.1"/>
    <property type="molecule type" value="Genomic_DNA"/>
</dbReference>
<accession>A0A8T2SIQ1</accession>
<dbReference type="Proteomes" id="UP000825935">
    <property type="component" value="Chromosome 19"/>
</dbReference>
<proteinExistence type="predicted"/>
<keyword evidence="2" id="KW-1185">Reference proteome</keyword>
<gene>
    <name evidence="1" type="ORF">KP509_19G011600</name>
</gene>
<dbReference type="AlphaFoldDB" id="A0A8T2SIQ1"/>
<name>A0A8T2SIQ1_CERRI</name>
<protein>
    <submittedName>
        <fullName evidence="1">Uncharacterized protein</fullName>
    </submittedName>
</protein>
<sequence>MPLSGITASLKLRTIFPMDRLPSSLSAKASWDALAFSLCATDASLLARSLDDSFVEEEAIIATFLKSLGPPDVCPIDALPPTNQERSIEQTPTSTMQTPASIVDESATLTRDAVATIYAIVINGFVTTHLNNPQQWDVLAITNHLSLHIVWYGNYMPSHTTALSSPFHDTTIFISLLATDRESTSYPPAIDDLNTHPHIRTAHGALLLSADYYKWPCGPMRWKLLHIAILAPITTASRPFACAFPISSNQAGSFFTPDKVLTIFRQMCIAYAITEESEVNSFMKAPRLLNVIYEPVTTYSSLDYSLHQCLIKVDKWTLDTTYQHFCRCRCPTHLSSKYNSQELINNTIVNVIQRYFVFPSTNPVCR</sequence>
<evidence type="ECO:0000313" key="2">
    <source>
        <dbReference type="Proteomes" id="UP000825935"/>
    </source>
</evidence>